<evidence type="ECO:0000313" key="2">
    <source>
        <dbReference type="EMBL" id="KAG0292457.1"/>
    </source>
</evidence>
<dbReference type="OrthoDB" id="2427107at2759"/>
<reference evidence="2" key="1">
    <citation type="journal article" date="2020" name="Fungal Divers.">
        <title>Resolving the Mortierellaceae phylogeny through synthesis of multi-gene phylogenetics and phylogenomics.</title>
        <authorList>
            <person name="Vandepol N."/>
            <person name="Liber J."/>
            <person name="Desiro A."/>
            <person name="Na H."/>
            <person name="Kennedy M."/>
            <person name="Barry K."/>
            <person name="Grigoriev I.V."/>
            <person name="Miller A.N."/>
            <person name="O'Donnell K."/>
            <person name="Stajich J.E."/>
            <person name="Bonito G."/>
        </authorList>
    </citation>
    <scope>NUCLEOTIDE SEQUENCE</scope>
    <source>
        <strain evidence="2">NVP60</strain>
    </source>
</reference>
<organism evidence="2 3">
    <name type="scientific">Linnemannia gamsii</name>
    <dbReference type="NCBI Taxonomy" id="64522"/>
    <lineage>
        <taxon>Eukaryota</taxon>
        <taxon>Fungi</taxon>
        <taxon>Fungi incertae sedis</taxon>
        <taxon>Mucoromycota</taxon>
        <taxon>Mortierellomycotina</taxon>
        <taxon>Mortierellomycetes</taxon>
        <taxon>Mortierellales</taxon>
        <taxon>Mortierellaceae</taxon>
        <taxon>Linnemannia</taxon>
    </lineage>
</organism>
<keyword evidence="3" id="KW-1185">Reference proteome</keyword>
<proteinExistence type="predicted"/>
<comment type="caution">
    <text evidence="2">The sequence shown here is derived from an EMBL/GenBank/DDBJ whole genome shotgun (WGS) entry which is preliminary data.</text>
</comment>
<gene>
    <name evidence="2" type="ORF">BGZ97_005585</name>
</gene>
<keyword evidence="1" id="KW-0732">Signal</keyword>
<dbReference type="Proteomes" id="UP000823405">
    <property type="component" value="Unassembled WGS sequence"/>
</dbReference>
<evidence type="ECO:0000256" key="1">
    <source>
        <dbReference type="SAM" id="SignalP"/>
    </source>
</evidence>
<evidence type="ECO:0000313" key="3">
    <source>
        <dbReference type="Proteomes" id="UP000823405"/>
    </source>
</evidence>
<name>A0A9P6QSA1_9FUNG</name>
<protein>
    <submittedName>
        <fullName evidence="2">Uncharacterized protein</fullName>
    </submittedName>
</protein>
<feature type="signal peptide" evidence="1">
    <location>
        <begin position="1"/>
        <end position="20"/>
    </location>
</feature>
<dbReference type="AlphaFoldDB" id="A0A9P6QSA1"/>
<dbReference type="EMBL" id="JAAAIN010002503">
    <property type="protein sequence ID" value="KAG0292457.1"/>
    <property type="molecule type" value="Genomic_DNA"/>
</dbReference>
<feature type="chain" id="PRO_5040293602" evidence="1">
    <location>
        <begin position="21"/>
        <end position="335"/>
    </location>
</feature>
<sequence>MKIAHLSLALAVVAVVAAQAGDPLAANGAQTTYEWAQKEGGQDDIVYQLEEVYSQITELEFRAQFLSRPDQKAKIDAAATADGGEMDATSACPDAIKAAKDALQGIVKDITDKIPFGLGTLVQEAFKKLDALLDNASAGSLLAIKTAFTTLKSVLGFIFVGAPTIMEALEKVEGLIEALPACIATDKAASINQASCYNIADLYRATVADVIANAPVLPADASEDLRRYSAGAQAILQIMSKNSIAANNDALLNTRPVFAAELLHEYGTEMVRAGAKDAVQSYAVGSFSFVIGYSNALEACLRIAADPAAAVEDLNEELDFLDDEDEAEAEADEDD</sequence>
<accession>A0A9P6QSA1</accession>